<accession>A0A1Y3ARL5</accession>
<gene>
    <name evidence="2" type="ORF">BLA29_000909</name>
</gene>
<comment type="caution">
    <text evidence="2">The sequence shown here is derived from an EMBL/GenBank/DDBJ whole genome shotgun (WGS) entry which is preliminary data.</text>
</comment>
<feature type="transmembrane region" description="Helical" evidence="1">
    <location>
        <begin position="114"/>
        <end position="133"/>
    </location>
</feature>
<evidence type="ECO:0000313" key="3">
    <source>
        <dbReference type="Proteomes" id="UP000194236"/>
    </source>
</evidence>
<feature type="transmembrane region" description="Helical" evidence="1">
    <location>
        <begin position="325"/>
        <end position="344"/>
    </location>
</feature>
<keyword evidence="1" id="KW-0472">Membrane</keyword>
<sequence>MIVCAGCILHLAFIITSDFTMLQKSLLLPVESSERNDSVIMRFETLAVISTFTLRSIGLAFGMIIGCLIEPERHLFMLNRLNTFHLNWLSLLTITVLDIITMMIFPLHLPIIEMFINIVKSLIGGIQLLLLLYSLFDVKIDPLEETEAKRNIELYLFMFIAGFLSSLSLSLYYYSDLFPDNNRLAIQSITRSIIGCRIFLSLNWSTFSYLIWHGVASIHEQNVVRGVDFEEFLDNYAIDNNCTRYITLNCVALACQMRAGINVDNHFDEDNFSIRTVTGWRTKLFAIIGGMQFVLAFYLCISYPIGCSIWPQQYYPRFLSGNQKFSLFLTTITIILFTRIYLLCQMNFIQIIRQRLRIPECFTFITVLSLYIVANIMQLFNDQYDNHHFPLVITVNVFIGISIAQMLDEICHSIIDHLSITAPWIRNTIMMTIIFHLIMSLIHYYFIENLAKIQVIFYSNIAITSFILITMTIISKCRCIHINSGFDLIEMQTIEPLTNNDNVEAEDQIISNEMISSTGNQSFYRTDGKRRKQSMASILAYRMRYRIESIVSTFNSK</sequence>
<dbReference type="AlphaFoldDB" id="A0A1Y3ARL5"/>
<dbReference type="EMBL" id="MUJZ01068609">
    <property type="protein sequence ID" value="OTF69835.1"/>
    <property type="molecule type" value="Genomic_DNA"/>
</dbReference>
<dbReference type="OrthoDB" id="6505657at2759"/>
<keyword evidence="1" id="KW-1133">Transmembrane helix</keyword>
<feature type="transmembrane region" description="Helical" evidence="1">
    <location>
        <begin position="453"/>
        <end position="474"/>
    </location>
</feature>
<dbReference type="Proteomes" id="UP000194236">
    <property type="component" value="Unassembled WGS sequence"/>
</dbReference>
<feature type="transmembrane region" description="Helical" evidence="1">
    <location>
        <begin position="389"/>
        <end position="407"/>
    </location>
</feature>
<keyword evidence="1" id="KW-0812">Transmembrane</keyword>
<feature type="transmembrane region" description="Helical" evidence="1">
    <location>
        <begin position="46"/>
        <end position="69"/>
    </location>
</feature>
<feature type="transmembrane region" description="Helical" evidence="1">
    <location>
        <begin position="356"/>
        <end position="377"/>
    </location>
</feature>
<evidence type="ECO:0000256" key="1">
    <source>
        <dbReference type="SAM" id="Phobius"/>
    </source>
</evidence>
<feature type="transmembrane region" description="Helical" evidence="1">
    <location>
        <begin position="154"/>
        <end position="174"/>
    </location>
</feature>
<organism evidence="2 3">
    <name type="scientific">Euroglyphus maynei</name>
    <name type="common">Mayne's house dust mite</name>
    <dbReference type="NCBI Taxonomy" id="6958"/>
    <lineage>
        <taxon>Eukaryota</taxon>
        <taxon>Metazoa</taxon>
        <taxon>Ecdysozoa</taxon>
        <taxon>Arthropoda</taxon>
        <taxon>Chelicerata</taxon>
        <taxon>Arachnida</taxon>
        <taxon>Acari</taxon>
        <taxon>Acariformes</taxon>
        <taxon>Sarcoptiformes</taxon>
        <taxon>Astigmata</taxon>
        <taxon>Psoroptidia</taxon>
        <taxon>Analgoidea</taxon>
        <taxon>Pyroglyphidae</taxon>
        <taxon>Pyroglyphinae</taxon>
        <taxon>Euroglyphus</taxon>
    </lineage>
</organism>
<feature type="transmembrane region" description="Helical" evidence="1">
    <location>
        <begin position="428"/>
        <end position="447"/>
    </location>
</feature>
<proteinExistence type="predicted"/>
<evidence type="ECO:0000313" key="2">
    <source>
        <dbReference type="EMBL" id="OTF69835.1"/>
    </source>
</evidence>
<name>A0A1Y3ARL5_EURMA</name>
<feature type="transmembrane region" description="Helical" evidence="1">
    <location>
        <begin position="284"/>
        <end position="305"/>
    </location>
</feature>
<protein>
    <submittedName>
        <fullName evidence="2">Uncharacterized protein</fullName>
    </submittedName>
</protein>
<feature type="transmembrane region" description="Helical" evidence="1">
    <location>
        <begin position="189"/>
        <end position="212"/>
    </location>
</feature>
<keyword evidence="3" id="KW-1185">Reference proteome</keyword>
<feature type="transmembrane region" description="Helical" evidence="1">
    <location>
        <begin position="89"/>
        <end position="108"/>
    </location>
</feature>
<reference evidence="2 3" key="1">
    <citation type="submission" date="2017-03" db="EMBL/GenBank/DDBJ databases">
        <title>Genome Survey of Euroglyphus maynei.</title>
        <authorList>
            <person name="Arlian L.G."/>
            <person name="Morgan M.S."/>
            <person name="Rider S.D."/>
        </authorList>
    </citation>
    <scope>NUCLEOTIDE SEQUENCE [LARGE SCALE GENOMIC DNA]</scope>
    <source>
        <strain evidence="2">Arlian Lab</strain>
        <tissue evidence="2">Whole body</tissue>
    </source>
</reference>